<feature type="signal peptide" evidence="1">
    <location>
        <begin position="1"/>
        <end position="18"/>
    </location>
</feature>
<gene>
    <name evidence="2" type="ORF">CYLTODRAFT_366625</name>
</gene>
<keyword evidence="1" id="KW-0732">Signal</keyword>
<dbReference type="Pfam" id="PF11327">
    <property type="entry name" value="Egh16-like"/>
    <property type="match status" value="1"/>
</dbReference>
<dbReference type="InterPro" id="IPR021476">
    <property type="entry name" value="Egh16-like"/>
</dbReference>
<evidence type="ECO:0000313" key="3">
    <source>
        <dbReference type="Proteomes" id="UP000054007"/>
    </source>
</evidence>
<protein>
    <submittedName>
        <fullName evidence="2">Uncharacterized protein</fullName>
    </submittedName>
</protein>
<dbReference type="OrthoDB" id="3241054at2759"/>
<dbReference type="EMBL" id="KN880439">
    <property type="protein sequence ID" value="KIY72900.1"/>
    <property type="molecule type" value="Genomic_DNA"/>
</dbReference>
<proteinExistence type="predicted"/>
<evidence type="ECO:0000256" key="1">
    <source>
        <dbReference type="SAM" id="SignalP"/>
    </source>
</evidence>
<dbReference type="Proteomes" id="UP000054007">
    <property type="component" value="Unassembled WGS sequence"/>
</dbReference>
<name>A0A0D7BRN6_9AGAR</name>
<organism evidence="2 3">
    <name type="scientific">Cylindrobasidium torrendii FP15055 ss-10</name>
    <dbReference type="NCBI Taxonomy" id="1314674"/>
    <lineage>
        <taxon>Eukaryota</taxon>
        <taxon>Fungi</taxon>
        <taxon>Dikarya</taxon>
        <taxon>Basidiomycota</taxon>
        <taxon>Agaricomycotina</taxon>
        <taxon>Agaricomycetes</taxon>
        <taxon>Agaricomycetidae</taxon>
        <taxon>Agaricales</taxon>
        <taxon>Marasmiineae</taxon>
        <taxon>Physalacriaceae</taxon>
        <taxon>Cylindrobasidium</taxon>
    </lineage>
</organism>
<feature type="chain" id="PRO_5002317703" evidence="1">
    <location>
        <begin position="19"/>
        <end position="507"/>
    </location>
</feature>
<dbReference type="PANTHER" id="PTHR34618">
    <property type="entry name" value="SURFACE PROTEIN MAS1, PUTATIVE-RELATED"/>
    <property type="match status" value="1"/>
</dbReference>
<dbReference type="AlphaFoldDB" id="A0A0D7BRN6"/>
<reference evidence="2 3" key="1">
    <citation type="journal article" date="2015" name="Fungal Genet. Biol.">
        <title>Evolution of novel wood decay mechanisms in Agaricales revealed by the genome sequences of Fistulina hepatica and Cylindrobasidium torrendii.</title>
        <authorList>
            <person name="Floudas D."/>
            <person name="Held B.W."/>
            <person name="Riley R."/>
            <person name="Nagy L.G."/>
            <person name="Koehler G."/>
            <person name="Ransdell A.S."/>
            <person name="Younus H."/>
            <person name="Chow J."/>
            <person name="Chiniquy J."/>
            <person name="Lipzen A."/>
            <person name="Tritt A."/>
            <person name="Sun H."/>
            <person name="Haridas S."/>
            <person name="LaButti K."/>
            <person name="Ohm R.A."/>
            <person name="Kues U."/>
            <person name="Blanchette R.A."/>
            <person name="Grigoriev I.V."/>
            <person name="Minto R.E."/>
            <person name="Hibbett D.S."/>
        </authorList>
    </citation>
    <scope>NUCLEOTIDE SEQUENCE [LARGE SCALE GENOMIC DNA]</scope>
    <source>
        <strain evidence="2 3">FP15055 ss-10</strain>
    </source>
</reference>
<keyword evidence="3" id="KW-1185">Reference proteome</keyword>
<dbReference type="PANTHER" id="PTHR34618:SF1">
    <property type="entry name" value="SECRETED PROTEIN"/>
    <property type="match status" value="1"/>
</dbReference>
<evidence type="ECO:0000313" key="2">
    <source>
        <dbReference type="EMBL" id="KIY72900.1"/>
    </source>
</evidence>
<dbReference type="STRING" id="1314674.A0A0D7BRN6"/>
<accession>A0A0D7BRN6</accession>
<sequence>MKAVFSVLLLSAVPAVLGHAVIAGINGANGVSTLGFGVSDSIPRNCTSEQPCQLDTPVLKDLLTDPCGATLMGGSIKIQDALAAALKQGGGSLPTLNADGTIEITVHQVNADGGGPFVAMVNNDATGKDWTATTVVQQVPGANGLLRGGPADSQMIVKVDDPSKCTGGTTGDVCLIRLNNGGAGLEDSVANGAGPFGGCLAVSAGNASSGSASGSATARSSAASATASAKTSKAGKTHNNRAVFDPAVYVVRDVHPTMNKRQLKLSNLLARRRSVDEEIQNESRALVSRQELTADLIDELKTALGTAIDIPIDGMAGHTDADPNGGNSTTGFNKANAVLTTQQNVDLKKAVQLAIENAMGALAASSNISVNADGFNVSQKFDLIDTDQANQEAAAALLDGKLTSINLGNAGVGEPNTAVVDSLVGGISNIKTVTVGQLSNAFVPATATATGVAAGGATATVTVTVTASATAAPAATTTAASSRKNNMAGKREFEYSGMRMVRSRRRA</sequence>